<dbReference type="PANTHER" id="PTHR21058">
    <property type="entry name" value="6,7-DIMETHYL-8-RIBITYLLUMAZINE SYNTHASE DMRL SYNTHASE LUMAZINE SYNTHASE"/>
    <property type="match status" value="1"/>
</dbReference>
<proteinExistence type="inferred from homology"/>
<feature type="binding site" evidence="9">
    <location>
        <begin position="67"/>
        <end position="69"/>
    </location>
    <ligand>
        <name>5-amino-6-(D-ribitylamino)uracil</name>
        <dbReference type="ChEBI" id="CHEBI:15934"/>
    </ligand>
</feature>
<dbReference type="InterPro" id="IPR036467">
    <property type="entry name" value="LS/RS_sf"/>
</dbReference>
<evidence type="ECO:0000256" key="2">
    <source>
        <dbReference type="ARBA" id="ARBA00007424"/>
    </source>
</evidence>
<dbReference type="NCBIfam" id="NF000812">
    <property type="entry name" value="PRK00061.1-4"/>
    <property type="match status" value="1"/>
</dbReference>
<evidence type="ECO:0000313" key="11">
    <source>
        <dbReference type="Proteomes" id="UP000588111"/>
    </source>
</evidence>
<keyword evidence="5 9" id="KW-0808">Transferase</keyword>
<comment type="function">
    <text evidence="7 9">Catalyzes the formation of 6,7-dimethyl-8-ribityllumazine by condensation of 5-amino-6-(D-ribitylamino)uracil with 3,4-dihydroxy-2-butanone 4-phosphate. This is the penultimate step in the biosynthesis of riboflavin.</text>
</comment>
<gene>
    <name evidence="9" type="primary">ribH</name>
    <name evidence="10" type="ORF">FHS24_002113</name>
</gene>
<comment type="similarity">
    <text evidence="2 9">Belongs to the DMRL synthase family.</text>
</comment>
<dbReference type="FunFam" id="3.40.50.960:FF:000001">
    <property type="entry name" value="6,7-dimethyl-8-ribityllumazine synthase"/>
    <property type="match status" value="1"/>
</dbReference>
<evidence type="ECO:0000256" key="3">
    <source>
        <dbReference type="ARBA" id="ARBA00012664"/>
    </source>
</evidence>
<evidence type="ECO:0000256" key="4">
    <source>
        <dbReference type="ARBA" id="ARBA00022619"/>
    </source>
</evidence>
<dbReference type="AlphaFoldDB" id="A0A839THU5"/>
<evidence type="ECO:0000256" key="1">
    <source>
        <dbReference type="ARBA" id="ARBA00004917"/>
    </source>
</evidence>
<keyword evidence="4 9" id="KW-0686">Riboflavin biosynthesis</keyword>
<dbReference type="SUPFAM" id="SSF52121">
    <property type="entry name" value="Lumazine synthase"/>
    <property type="match status" value="1"/>
</dbReference>
<feature type="active site" description="Proton donor" evidence="9">
    <location>
        <position position="99"/>
    </location>
</feature>
<dbReference type="EC" id="2.5.1.78" evidence="3 9"/>
<protein>
    <recommendedName>
        <fullName evidence="8 9">6,7-dimethyl-8-ribityllumazine synthase</fullName>
        <shortName evidence="9">DMRL synthase</shortName>
        <shortName evidence="9">LS</shortName>
        <shortName evidence="9">Lumazine synthase</shortName>
        <ecNumber evidence="3 9">2.5.1.78</ecNumber>
    </recommendedName>
</protein>
<dbReference type="CDD" id="cd09209">
    <property type="entry name" value="Lumazine_synthase-I"/>
    <property type="match status" value="1"/>
</dbReference>
<dbReference type="PANTHER" id="PTHR21058:SF0">
    <property type="entry name" value="6,7-DIMETHYL-8-RIBITYLLUMAZINE SYNTHASE"/>
    <property type="match status" value="1"/>
</dbReference>
<feature type="binding site" evidence="9">
    <location>
        <position position="124"/>
    </location>
    <ligand>
        <name>5-amino-6-(D-ribitylamino)uracil</name>
        <dbReference type="ChEBI" id="CHEBI:15934"/>
    </ligand>
</feature>
<comment type="subunit">
    <text evidence="9">Forms an icosahedral capsid composed of 60 subunits, arranged as a dodecamer of pentamers.</text>
</comment>
<comment type="catalytic activity">
    <reaction evidence="6 9">
        <text>(2S)-2-hydroxy-3-oxobutyl phosphate + 5-amino-6-(D-ribitylamino)uracil = 6,7-dimethyl-8-(1-D-ribityl)lumazine + phosphate + 2 H2O + H(+)</text>
        <dbReference type="Rhea" id="RHEA:26152"/>
        <dbReference type="ChEBI" id="CHEBI:15377"/>
        <dbReference type="ChEBI" id="CHEBI:15378"/>
        <dbReference type="ChEBI" id="CHEBI:15934"/>
        <dbReference type="ChEBI" id="CHEBI:43474"/>
        <dbReference type="ChEBI" id="CHEBI:58201"/>
        <dbReference type="ChEBI" id="CHEBI:58830"/>
        <dbReference type="EC" id="2.5.1.78"/>
    </reaction>
</comment>
<evidence type="ECO:0000256" key="5">
    <source>
        <dbReference type="ARBA" id="ARBA00022679"/>
    </source>
</evidence>
<sequence length="176" mass="18660">MSNLQQQRNDVTHIDGNLHQNEDARIGIVVGRFNGFVVESLVDGAIDALLRHGVLGSNITVIRVPGAFELPLVAQRAAESDRFDAIIALGAIIRGSTPHFDFVASESAKGLSSVAIDYNIPVANGVLTTDSIEQAIERSGTKAGNKGSEAAMVVLEMIAVLSQLDIDDDYDSSDNA</sequence>
<organism evidence="10 11">
    <name type="scientific">Psychrobacter luti</name>
    <dbReference type="NCBI Taxonomy" id="198481"/>
    <lineage>
        <taxon>Bacteria</taxon>
        <taxon>Pseudomonadati</taxon>
        <taxon>Pseudomonadota</taxon>
        <taxon>Gammaproteobacteria</taxon>
        <taxon>Moraxellales</taxon>
        <taxon>Moraxellaceae</taxon>
        <taxon>Psychrobacter</taxon>
    </lineage>
</organism>
<dbReference type="GO" id="GO:0009231">
    <property type="term" value="P:riboflavin biosynthetic process"/>
    <property type="evidence" value="ECO:0007669"/>
    <property type="project" value="UniProtKB-UniRule"/>
</dbReference>
<feature type="binding site" evidence="9">
    <location>
        <begin position="91"/>
        <end position="93"/>
    </location>
    <ligand>
        <name>5-amino-6-(D-ribitylamino)uracil</name>
        <dbReference type="ChEBI" id="CHEBI:15934"/>
    </ligand>
</feature>
<dbReference type="RefSeq" id="WP_183621061.1">
    <property type="nucleotide sequence ID" value="NZ_CAJHAH010000006.1"/>
</dbReference>
<dbReference type="HAMAP" id="MF_00178">
    <property type="entry name" value="Lumazine_synth"/>
    <property type="match status" value="1"/>
</dbReference>
<dbReference type="EMBL" id="JACHXL010000005">
    <property type="protein sequence ID" value="MBB3107585.1"/>
    <property type="molecule type" value="Genomic_DNA"/>
</dbReference>
<name>A0A839THU5_9GAMM</name>
<evidence type="ECO:0000256" key="9">
    <source>
        <dbReference type="HAMAP-Rule" id="MF_00178"/>
    </source>
</evidence>
<evidence type="ECO:0000256" key="7">
    <source>
        <dbReference type="ARBA" id="ARBA00058151"/>
    </source>
</evidence>
<dbReference type="UniPathway" id="UPA00275">
    <property type="reaction ID" value="UER00404"/>
</dbReference>
<dbReference type="InterPro" id="IPR002180">
    <property type="entry name" value="LS/RS"/>
</dbReference>
<keyword evidence="11" id="KW-1185">Reference proteome</keyword>
<dbReference type="GO" id="GO:0005829">
    <property type="term" value="C:cytosol"/>
    <property type="evidence" value="ECO:0007669"/>
    <property type="project" value="TreeGrafter"/>
</dbReference>
<feature type="binding site" evidence="9">
    <location>
        <position position="33"/>
    </location>
    <ligand>
        <name>5-amino-6-(D-ribitylamino)uracil</name>
        <dbReference type="ChEBI" id="CHEBI:15934"/>
    </ligand>
</feature>
<evidence type="ECO:0000313" key="10">
    <source>
        <dbReference type="EMBL" id="MBB3107585.1"/>
    </source>
</evidence>
<accession>A0A839THU5</accession>
<dbReference type="Proteomes" id="UP000588111">
    <property type="component" value="Unassembled WGS sequence"/>
</dbReference>
<evidence type="ECO:0000256" key="6">
    <source>
        <dbReference type="ARBA" id="ARBA00048785"/>
    </source>
</evidence>
<dbReference type="GO" id="GO:0000906">
    <property type="term" value="F:6,7-dimethyl-8-ribityllumazine synthase activity"/>
    <property type="evidence" value="ECO:0007669"/>
    <property type="project" value="UniProtKB-UniRule"/>
</dbReference>
<dbReference type="GO" id="GO:0009349">
    <property type="term" value="C:riboflavin synthase complex"/>
    <property type="evidence" value="ECO:0007669"/>
    <property type="project" value="UniProtKB-UniRule"/>
</dbReference>
<dbReference type="Gene3D" id="3.40.50.960">
    <property type="entry name" value="Lumazine/riboflavin synthase"/>
    <property type="match status" value="1"/>
</dbReference>
<feature type="binding site" evidence="9">
    <location>
        <position position="138"/>
    </location>
    <ligand>
        <name>(2S)-2-hydroxy-3-oxobutyl phosphate</name>
        <dbReference type="ChEBI" id="CHEBI:58830"/>
    </ligand>
</feature>
<dbReference type="NCBIfam" id="TIGR00114">
    <property type="entry name" value="lumazine-synth"/>
    <property type="match status" value="1"/>
</dbReference>
<dbReference type="Pfam" id="PF00885">
    <property type="entry name" value="DMRL_synthase"/>
    <property type="match status" value="1"/>
</dbReference>
<feature type="binding site" evidence="9">
    <location>
        <begin position="96"/>
        <end position="97"/>
    </location>
    <ligand>
        <name>(2S)-2-hydroxy-3-oxobutyl phosphate</name>
        <dbReference type="ChEBI" id="CHEBI:58830"/>
    </ligand>
</feature>
<dbReference type="InterPro" id="IPR034964">
    <property type="entry name" value="LS"/>
</dbReference>
<comment type="pathway">
    <text evidence="1 9">Cofactor biosynthesis; riboflavin biosynthesis; riboflavin from 2-hydroxy-3-oxobutyl phosphate and 5-amino-6-(D-ribitylamino)uracil: step 1/2.</text>
</comment>
<comment type="caution">
    <text evidence="10">The sequence shown here is derived from an EMBL/GenBank/DDBJ whole genome shotgun (WGS) entry which is preliminary data.</text>
</comment>
<evidence type="ECO:0000256" key="8">
    <source>
        <dbReference type="ARBA" id="ARBA00072606"/>
    </source>
</evidence>
<reference evidence="10 11" key="1">
    <citation type="submission" date="2020-08" db="EMBL/GenBank/DDBJ databases">
        <title>Genomic Encyclopedia of Type Strains, Phase III (KMG-III): the genomes of soil and plant-associated and newly described type strains.</title>
        <authorList>
            <person name="Whitman W."/>
        </authorList>
    </citation>
    <scope>NUCLEOTIDE SEQUENCE [LARGE SCALE GENOMIC DNA]</scope>
    <source>
        <strain evidence="10 11">CECT 5885</strain>
    </source>
</reference>